<dbReference type="AlphaFoldDB" id="A0A9Q1QRV3"/>
<protein>
    <recommendedName>
        <fullName evidence="4">Selenoprotein H</fullName>
    </recommendedName>
</protein>
<reference evidence="2" key="1">
    <citation type="submission" date="2022-04" db="EMBL/GenBank/DDBJ databases">
        <title>Carnegiea gigantea Genome sequencing and assembly v2.</title>
        <authorList>
            <person name="Copetti D."/>
            <person name="Sanderson M.J."/>
            <person name="Burquez A."/>
            <person name="Wojciechowski M.F."/>
        </authorList>
    </citation>
    <scope>NUCLEOTIDE SEQUENCE</scope>
    <source>
        <strain evidence="2">SGP5-SGP5p</strain>
        <tissue evidence="2">Aerial part</tissue>
    </source>
</reference>
<dbReference type="PANTHER" id="PTHR33638:SF1">
    <property type="entry name" value="SELENOPROTEIN H"/>
    <property type="match status" value="1"/>
</dbReference>
<name>A0A9Q1QRV3_9CARY</name>
<evidence type="ECO:0000256" key="1">
    <source>
        <dbReference type="SAM" id="MobiDB-lite"/>
    </source>
</evidence>
<dbReference type="Proteomes" id="UP001153076">
    <property type="component" value="Unassembled WGS sequence"/>
</dbReference>
<dbReference type="EMBL" id="JAKOGI010000010">
    <property type="protein sequence ID" value="KAJ8451336.1"/>
    <property type="molecule type" value="Genomic_DNA"/>
</dbReference>
<proteinExistence type="predicted"/>
<comment type="caution">
    <text evidence="2">The sequence shown here is derived from an EMBL/GenBank/DDBJ whole genome shotgun (WGS) entry which is preliminary data.</text>
</comment>
<feature type="compositionally biased region" description="Basic and acidic residues" evidence="1">
    <location>
        <begin position="59"/>
        <end position="80"/>
    </location>
</feature>
<accession>A0A9Q1QRV3</accession>
<evidence type="ECO:0008006" key="4">
    <source>
        <dbReference type="Google" id="ProtNLM"/>
    </source>
</evidence>
<organism evidence="2 3">
    <name type="scientific">Carnegiea gigantea</name>
    <dbReference type="NCBI Taxonomy" id="171969"/>
    <lineage>
        <taxon>Eukaryota</taxon>
        <taxon>Viridiplantae</taxon>
        <taxon>Streptophyta</taxon>
        <taxon>Embryophyta</taxon>
        <taxon>Tracheophyta</taxon>
        <taxon>Spermatophyta</taxon>
        <taxon>Magnoliopsida</taxon>
        <taxon>eudicotyledons</taxon>
        <taxon>Gunneridae</taxon>
        <taxon>Pentapetalae</taxon>
        <taxon>Caryophyllales</taxon>
        <taxon>Cactineae</taxon>
        <taxon>Cactaceae</taxon>
        <taxon>Cactoideae</taxon>
        <taxon>Echinocereeae</taxon>
        <taxon>Carnegiea</taxon>
    </lineage>
</organism>
<feature type="region of interest" description="Disordered" evidence="1">
    <location>
        <begin position="1"/>
        <end position="100"/>
    </location>
</feature>
<evidence type="ECO:0000313" key="2">
    <source>
        <dbReference type="EMBL" id="KAJ8451336.1"/>
    </source>
</evidence>
<gene>
    <name evidence="2" type="ORF">Cgig2_014108</name>
</gene>
<dbReference type="GO" id="GO:0005794">
    <property type="term" value="C:Golgi apparatus"/>
    <property type="evidence" value="ECO:0007669"/>
    <property type="project" value="TreeGrafter"/>
</dbReference>
<dbReference type="PANTHER" id="PTHR33638">
    <property type="entry name" value="SELENOPROTEIN H"/>
    <property type="match status" value="1"/>
</dbReference>
<dbReference type="InterPro" id="IPR052674">
    <property type="entry name" value="SelWTH-like"/>
</dbReference>
<dbReference type="OrthoDB" id="1933874at2759"/>
<keyword evidence="3" id="KW-1185">Reference proteome</keyword>
<sequence>MAPSSKLTKEVESANQVNPTAEIVPGRRVTRSLTRPSDSASAPPQPQPQPRKKKARKTKGGEENAKPSETKDADGSKEGDVGLSGSGPGSGSGSGSRTIIIERSTICSRFKTRAERVKEGLEKAIPGINVIINPEKPRKGIFEIREEGKEEKFISLEDTKRPFNRLQEVDIEQLITEIVAKLQG</sequence>
<evidence type="ECO:0000313" key="3">
    <source>
        <dbReference type="Proteomes" id="UP001153076"/>
    </source>
</evidence>
<feature type="compositionally biased region" description="Gly residues" evidence="1">
    <location>
        <begin position="82"/>
        <end position="94"/>
    </location>
</feature>